<dbReference type="Proteomes" id="UP000823619">
    <property type="component" value="Unassembled WGS sequence"/>
</dbReference>
<evidence type="ECO:0000256" key="1">
    <source>
        <dbReference type="ARBA" id="ARBA00011046"/>
    </source>
</evidence>
<reference evidence="5" key="2">
    <citation type="journal article" date="2021" name="PeerJ">
        <title>Extensive microbial diversity within the chicken gut microbiome revealed by metagenomics and culture.</title>
        <authorList>
            <person name="Gilroy R."/>
            <person name="Ravi A."/>
            <person name="Getino M."/>
            <person name="Pursley I."/>
            <person name="Horton D.L."/>
            <person name="Alikhan N.F."/>
            <person name="Baker D."/>
            <person name="Gharbi K."/>
            <person name="Hall N."/>
            <person name="Watson M."/>
            <person name="Adriaenssens E.M."/>
            <person name="Foster-Nyarko E."/>
            <person name="Jarju S."/>
            <person name="Secka A."/>
            <person name="Antonio M."/>
            <person name="Oren A."/>
            <person name="Chaudhuri R.R."/>
            <person name="La Ragione R."/>
            <person name="Hildebrand F."/>
            <person name="Pallen M.J."/>
        </authorList>
    </citation>
    <scope>NUCLEOTIDE SEQUENCE</scope>
    <source>
        <strain evidence="5">D5-748</strain>
    </source>
</reference>
<dbReference type="InterPro" id="IPR036390">
    <property type="entry name" value="WH_DNA-bd_sf"/>
</dbReference>
<dbReference type="EMBL" id="JADIMO010000017">
    <property type="protein sequence ID" value="MBO8444343.1"/>
    <property type="molecule type" value="Genomic_DNA"/>
</dbReference>
<gene>
    <name evidence="5" type="ORF">IAC23_01425</name>
</gene>
<proteinExistence type="inferred from homology"/>
<evidence type="ECO:0000256" key="2">
    <source>
        <dbReference type="ARBA" id="ARBA00023015"/>
    </source>
</evidence>
<dbReference type="GO" id="GO:0003677">
    <property type="term" value="F:DNA binding"/>
    <property type="evidence" value="ECO:0007669"/>
    <property type="project" value="UniProtKB-KW"/>
</dbReference>
<dbReference type="AlphaFoldDB" id="A0A9D9EB37"/>
<sequence>MKHLTRKEKEIMTLFWKHGAMFVKELQSHYCEPKPHVNTLSTMVRILESNGFLSHKAFGNSYQYFPVVSEDEYGKSSLAGVVNSYFSNSYLSAVSTLVKEEKITVDELKELIARIEAGREE</sequence>
<accession>A0A9D9EB37</accession>
<comment type="similarity">
    <text evidence="1">Belongs to the BlaI transcriptional regulatory family.</text>
</comment>
<reference evidence="5" key="1">
    <citation type="submission" date="2020-10" db="EMBL/GenBank/DDBJ databases">
        <authorList>
            <person name="Gilroy R."/>
        </authorList>
    </citation>
    <scope>NUCLEOTIDE SEQUENCE</scope>
    <source>
        <strain evidence="5">D5-748</strain>
    </source>
</reference>
<dbReference type="SUPFAM" id="SSF46785">
    <property type="entry name" value="Winged helix' DNA-binding domain"/>
    <property type="match status" value="1"/>
</dbReference>
<evidence type="ECO:0000313" key="6">
    <source>
        <dbReference type="Proteomes" id="UP000823619"/>
    </source>
</evidence>
<evidence type="ECO:0000256" key="4">
    <source>
        <dbReference type="ARBA" id="ARBA00023163"/>
    </source>
</evidence>
<dbReference type="Gene3D" id="1.10.10.10">
    <property type="entry name" value="Winged helix-like DNA-binding domain superfamily/Winged helix DNA-binding domain"/>
    <property type="match status" value="1"/>
</dbReference>
<keyword evidence="4" id="KW-0804">Transcription</keyword>
<evidence type="ECO:0000313" key="5">
    <source>
        <dbReference type="EMBL" id="MBO8444343.1"/>
    </source>
</evidence>
<dbReference type="InterPro" id="IPR005650">
    <property type="entry name" value="BlaI_family"/>
</dbReference>
<organism evidence="5 6">
    <name type="scientific">Candidatus Cryptobacteroides merdavium</name>
    <dbReference type="NCBI Taxonomy" id="2840769"/>
    <lineage>
        <taxon>Bacteria</taxon>
        <taxon>Pseudomonadati</taxon>
        <taxon>Bacteroidota</taxon>
        <taxon>Bacteroidia</taxon>
        <taxon>Bacteroidales</taxon>
        <taxon>Candidatus Cryptobacteroides</taxon>
    </lineage>
</organism>
<dbReference type="GO" id="GO:0045892">
    <property type="term" value="P:negative regulation of DNA-templated transcription"/>
    <property type="evidence" value="ECO:0007669"/>
    <property type="project" value="InterPro"/>
</dbReference>
<keyword evidence="2" id="KW-0805">Transcription regulation</keyword>
<dbReference type="Pfam" id="PF03965">
    <property type="entry name" value="Penicillinase_R"/>
    <property type="match status" value="1"/>
</dbReference>
<comment type="caution">
    <text evidence="5">The sequence shown here is derived from an EMBL/GenBank/DDBJ whole genome shotgun (WGS) entry which is preliminary data.</text>
</comment>
<protein>
    <submittedName>
        <fullName evidence="5">BlaI/MecI/CopY family transcriptional regulator</fullName>
    </submittedName>
</protein>
<name>A0A9D9EB37_9BACT</name>
<keyword evidence="3" id="KW-0238">DNA-binding</keyword>
<dbReference type="InterPro" id="IPR036388">
    <property type="entry name" value="WH-like_DNA-bd_sf"/>
</dbReference>
<evidence type="ECO:0000256" key="3">
    <source>
        <dbReference type="ARBA" id="ARBA00023125"/>
    </source>
</evidence>
<dbReference type="Gene3D" id="1.10.4040.10">
    <property type="entry name" value="Penicillinase repressor domain"/>
    <property type="match status" value="1"/>
</dbReference>